<dbReference type="PANTHER" id="PTHR33408">
    <property type="entry name" value="TRANSPOSASE"/>
    <property type="match status" value="1"/>
</dbReference>
<accession>A0A3N0I375</accession>
<protein>
    <submittedName>
        <fullName evidence="1">Transposase</fullName>
    </submittedName>
</protein>
<comment type="caution">
    <text evidence="1">The sequence shown here is derived from an EMBL/GenBank/DDBJ whole genome shotgun (WGS) entry which is preliminary data.</text>
</comment>
<dbReference type="OrthoDB" id="1652392at2"/>
<dbReference type="PANTHER" id="PTHR33408:SF2">
    <property type="entry name" value="TRANSPOSASE DDE DOMAIN-CONTAINING PROTEIN"/>
    <property type="match status" value="1"/>
</dbReference>
<keyword evidence="2" id="KW-1185">Reference proteome</keyword>
<evidence type="ECO:0000313" key="2">
    <source>
        <dbReference type="Proteomes" id="UP000276568"/>
    </source>
</evidence>
<reference evidence="1 2" key="1">
    <citation type="submission" date="2018-11" db="EMBL/GenBank/DDBJ databases">
        <title>Clostridium sp. nov., a member of the family Erysipelotrichaceae isolated from pig faeces.</title>
        <authorList>
            <person name="Chang Y.-H."/>
        </authorList>
    </citation>
    <scope>NUCLEOTIDE SEQUENCE [LARGE SCALE GENOMIC DNA]</scope>
    <source>
        <strain evidence="1 2">YH-panp20</strain>
    </source>
</reference>
<gene>
    <name evidence="1" type="ORF">EDX97_02595</name>
</gene>
<name>A0A3N0I375_9FIRM</name>
<organism evidence="1 2">
    <name type="scientific">Absicoccus porci</name>
    <dbReference type="NCBI Taxonomy" id="2486576"/>
    <lineage>
        <taxon>Bacteria</taxon>
        <taxon>Bacillati</taxon>
        <taxon>Bacillota</taxon>
        <taxon>Erysipelotrichia</taxon>
        <taxon>Erysipelotrichales</taxon>
        <taxon>Erysipelotrichaceae</taxon>
        <taxon>Absicoccus</taxon>
    </lineage>
</organism>
<proteinExistence type="predicted"/>
<evidence type="ECO:0000313" key="1">
    <source>
        <dbReference type="EMBL" id="RNM31464.1"/>
    </source>
</evidence>
<dbReference type="AlphaFoldDB" id="A0A3N0I375"/>
<sequence length="164" mass="19108">MKEVVETINPLKYFDLSHRNSHGYDSVNMLQCVLLAFALNGYVSLRKLASLCRYDIRFQFIMDGQTPSHMAFHRFIHDDLKISIEEIFYDLNRYFEKNDTIDADILYIDGTRFKANANKMTFVWMNNGSGSWTVCKASIDTVKKKNCLTASPSSRNFPLNIWQR</sequence>
<dbReference type="EMBL" id="RJQC01000001">
    <property type="protein sequence ID" value="RNM31464.1"/>
    <property type="molecule type" value="Genomic_DNA"/>
</dbReference>
<dbReference type="Proteomes" id="UP000276568">
    <property type="component" value="Unassembled WGS sequence"/>
</dbReference>